<keyword evidence="4 8" id="KW-0067">ATP-binding</keyword>
<evidence type="ECO:0000256" key="6">
    <source>
        <dbReference type="SAM" id="MobiDB-lite"/>
    </source>
</evidence>
<dbReference type="InterPro" id="IPR027417">
    <property type="entry name" value="P-loop_NTPase"/>
</dbReference>
<dbReference type="InterPro" id="IPR003439">
    <property type="entry name" value="ABC_transporter-like_ATP-bd"/>
</dbReference>
<organism evidence="8 9">
    <name type="scientific">Rhodococcus antarcticus</name>
    <dbReference type="NCBI Taxonomy" id="2987751"/>
    <lineage>
        <taxon>Bacteria</taxon>
        <taxon>Bacillati</taxon>
        <taxon>Actinomycetota</taxon>
        <taxon>Actinomycetes</taxon>
        <taxon>Mycobacteriales</taxon>
        <taxon>Nocardiaceae</taxon>
        <taxon>Rhodococcus</taxon>
    </lineage>
</organism>
<evidence type="ECO:0000313" key="8">
    <source>
        <dbReference type="EMBL" id="UZJ24336.1"/>
    </source>
</evidence>
<dbReference type="InterPro" id="IPR003593">
    <property type="entry name" value="AAA+_ATPase"/>
</dbReference>
<dbReference type="PANTHER" id="PTHR43820">
    <property type="entry name" value="HIGH-AFFINITY BRANCHED-CHAIN AMINO ACID TRANSPORT ATP-BINDING PROTEIN LIVF"/>
    <property type="match status" value="1"/>
</dbReference>
<dbReference type="PROSITE" id="PS50893">
    <property type="entry name" value="ABC_TRANSPORTER_2"/>
    <property type="match status" value="1"/>
</dbReference>
<dbReference type="Pfam" id="PF00005">
    <property type="entry name" value="ABC_tran"/>
    <property type="match status" value="1"/>
</dbReference>
<reference evidence="8" key="1">
    <citation type="submission" date="2022-10" db="EMBL/GenBank/DDBJ databases">
        <title>Rhodococcus sp.75.</title>
        <authorList>
            <person name="Sun M."/>
        </authorList>
    </citation>
    <scope>NUCLEOTIDE SEQUENCE</scope>
    <source>
        <strain evidence="8">75</strain>
    </source>
</reference>
<evidence type="ECO:0000256" key="1">
    <source>
        <dbReference type="ARBA" id="ARBA00005417"/>
    </source>
</evidence>
<evidence type="ECO:0000256" key="2">
    <source>
        <dbReference type="ARBA" id="ARBA00022448"/>
    </source>
</evidence>
<dbReference type="EMBL" id="CP110615">
    <property type="protein sequence ID" value="UZJ24336.1"/>
    <property type="molecule type" value="Genomic_DNA"/>
</dbReference>
<name>A0ABY6NYZ6_9NOCA</name>
<dbReference type="SMART" id="SM00382">
    <property type="entry name" value="AAA"/>
    <property type="match status" value="1"/>
</dbReference>
<keyword evidence="9" id="KW-1185">Reference proteome</keyword>
<evidence type="ECO:0000256" key="3">
    <source>
        <dbReference type="ARBA" id="ARBA00022741"/>
    </source>
</evidence>
<feature type="domain" description="ABC transporter" evidence="7">
    <location>
        <begin position="2"/>
        <end position="240"/>
    </location>
</feature>
<dbReference type="PROSITE" id="PS00211">
    <property type="entry name" value="ABC_TRANSPORTER_1"/>
    <property type="match status" value="1"/>
</dbReference>
<dbReference type="CDD" id="cd03224">
    <property type="entry name" value="ABC_TM1139_LivF_branched"/>
    <property type="match status" value="1"/>
</dbReference>
<keyword evidence="5" id="KW-0029">Amino-acid transport</keyword>
<comment type="similarity">
    <text evidence="1">Belongs to the ABC transporter superfamily.</text>
</comment>
<evidence type="ECO:0000256" key="5">
    <source>
        <dbReference type="ARBA" id="ARBA00022970"/>
    </source>
</evidence>
<dbReference type="InterPro" id="IPR017871">
    <property type="entry name" value="ABC_transporter-like_CS"/>
</dbReference>
<keyword evidence="2" id="KW-0813">Transport</keyword>
<dbReference type="RefSeq" id="WP_265382443.1">
    <property type="nucleotide sequence ID" value="NZ_CP110615.1"/>
</dbReference>
<feature type="region of interest" description="Disordered" evidence="6">
    <location>
        <begin position="240"/>
        <end position="269"/>
    </location>
</feature>
<dbReference type="Gene3D" id="3.40.50.300">
    <property type="entry name" value="P-loop containing nucleotide triphosphate hydrolases"/>
    <property type="match status" value="1"/>
</dbReference>
<sequence length="269" mass="28007">MLEVKDLHVTYGGAVRALQGVTLSLPKGKVAALLGSNGAGKSTLLRTISGTLRMHRGAVTSGTVELDGGSLLKRDAAAIVTSGVVQVPEGRRIFGRMTVEENLRAGSVGNASRSSRGRLQDEVFEMFPVLADRRSGRAGLLSGGEQQMLAIGRALMAEPEVLLMDEPSLGLAPRIIGQIGRVISDINSRGVSVLLVEQNATMALDVADLAYVLDLGRVSLSGSADELAGTDAVRHLYLGESSPDATGMDGRPGSPVPGSAPRGLSRWVS</sequence>
<dbReference type="Proteomes" id="UP001164965">
    <property type="component" value="Chromosome"/>
</dbReference>
<dbReference type="InterPro" id="IPR052156">
    <property type="entry name" value="BCAA_Transport_ATP-bd_LivF"/>
</dbReference>
<evidence type="ECO:0000259" key="7">
    <source>
        <dbReference type="PROSITE" id="PS50893"/>
    </source>
</evidence>
<keyword evidence="3" id="KW-0547">Nucleotide-binding</keyword>
<evidence type="ECO:0000313" key="9">
    <source>
        <dbReference type="Proteomes" id="UP001164965"/>
    </source>
</evidence>
<proteinExistence type="inferred from homology"/>
<gene>
    <name evidence="8" type="ORF">RHODO2019_14445</name>
</gene>
<evidence type="ECO:0000256" key="4">
    <source>
        <dbReference type="ARBA" id="ARBA00022840"/>
    </source>
</evidence>
<dbReference type="GO" id="GO:0005524">
    <property type="term" value="F:ATP binding"/>
    <property type="evidence" value="ECO:0007669"/>
    <property type="project" value="UniProtKB-KW"/>
</dbReference>
<dbReference type="PANTHER" id="PTHR43820:SF4">
    <property type="entry name" value="HIGH-AFFINITY BRANCHED-CHAIN AMINO ACID TRANSPORT ATP-BINDING PROTEIN LIVF"/>
    <property type="match status" value="1"/>
</dbReference>
<dbReference type="SUPFAM" id="SSF52540">
    <property type="entry name" value="P-loop containing nucleoside triphosphate hydrolases"/>
    <property type="match status" value="1"/>
</dbReference>
<accession>A0ABY6NYZ6</accession>
<protein>
    <submittedName>
        <fullName evidence="8">ABC transporter ATP-binding protein</fullName>
    </submittedName>
</protein>